<dbReference type="AlphaFoldDB" id="A0AA37WPN4"/>
<evidence type="ECO:0008006" key="3">
    <source>
        <dbReference type="Google" id="ProtNLM"/>
    </source>
</evidence>
<proteinExistence type="predicted"/>
<dbReference type="InterPro" id="IPR042268">
    <property type="entry name" value="BamC_C"/>
</dbReference>
<dbReference type="RefSeq" id="WP_232594760.1">
    <property type="nucleotide sequence ID" value="NZ_BSPD01000045.1"/>
</dbReference>
<name>A0AA37WPN4_9GAMM</name>
<gene>
    <name evidence="1" type="ORF">GCM10007877_20770</name>
</gene>
<dbReference type="EMBL" id="BSPD01000045">
    <property type="protein sequence ID" value="GLS26362.1"/>
    <property type="molecule type" value="Genomic_DNA"/>
</dbReference>
<dbReference type="Gene3D" id="3.30.310.170">
    <property type="entry name" value="Outer membrane protein assembly factor BamC"/>
    <property type="match status" value="1"/>
</dbReference>
<dbReference type="InterPro" id="IPR010653">
    <property type="entry name" value="NlpB/DapX"/>
</dbReference>
<sequence>MLVSLLPIAGCSTLFGEEGVFRDRGDDYLKAEPIPVMVVPGSQESTGRFSQIYVVPDINDSGYDYEQSFEAPRPLPLSSALLEDQVKIQKLGQDRWIFITHSPSEVWPQVRAYLGENNYPVARTDASSGVIETTWLEFVGEEGSSHRFRITIEQGIQPESAEVHIRHVGTATDNQNKPIDWPTYSSDPEREAWMVDEVAGVLANQLNASSSSLLAQTIGGKEKVSITSDANNEPVLQLHLEYGRAWASVSHALKDRGFYLWGLDDNKGVFYTQYEEPNPESDEEPGWFSKLFGGDEQEVPTSPYTLEQLLQAQASDTNMTQFVSSSLESNTKELEGELVDIDDAPGYLVAVKESSTSEGKVVEIRIRDAYAKLMGEKETRRLLGLLRNNLI</sequence>
<dbReference type="Gene3D" id="3.30.530.50">
    <property type="match status" value="1"/>
</dbReference>
<reference evidence="1 2" key="1">
    <citation type="journal article" date="2014" name="Int. J. Syst. Evol. Microbiol.">
        <title>Complete genome sequence of Corynebacterium casei LMG S-19264T (=DSM 44701T), isolated from a smear-ripened cheese.</title>
        <authorList>
            <consortium name="US DOE Joint Genome Institute (JGI-PGF)"/>
            <person name="Walter F."/>
            <person name="Albersmeier A."/>
            <person name="Kalinowski J."/>
            <person name="Ruckert C."/>
        </authorList>
    </citation>
    <scope>NUCLEOTIDE SEQUENCE [LARGE SCALE GENOMIC DNA]</scope>
    <source>
        <strain evidence="1 2">NBRC 110095</strain>
    </source>
</reference>
<evidence type="ECO:0000313" key="2">
    <source>
        <dbReference type="Proteomes" id="UP001156870"/>
    </source>
</evidence>
<dbReference type="Proteomes" id="UP001156870">
    <property type="component" value="Unassembled WGS sequence"/>
</dbReference>
<evidence type="ECO:0000313" key="1">
    <source>
        <dbReference type="EMBL" id="GLS26362.1"/>
    </source>
</evidence>
<comment type="caution">
    <text evidence="1">The sequence shown here is derived from an EMBL/GenBank/DDBJ whole genome shotgun (WGS) entry which is preliminary data.</text>
</comment>
<keyword evidence="2" id="KW-1185">Reference proteome</keyword>
<accession>A0AA37WPN4</accession>
<dbReference type="Pfam" id="PF06804">
    <property type="entry name" value="Lipoprotein_18"/>
    <property type="match status" value="1"/>
</dbReference>
<protein>
    <recommendedName>
        <fullName evidence="3">Outer membrane protein assembly factor BamC</fullName>
    </recommendedName>
</protein>
<organism evidence="1 2">
    <name type="scientific">Marinibactrum halimedae</name>
    <dbReference type="NCBI Taxonomy" id="1444977"/>
    <lineage>
        <taxon>Bacteria</taxon>
        <taxon>Pseudomonadati</taxon>
        <taxon>Pseudomonadota</taxon>
        <taxon>Gammaproteobacteria</taxon>
        <taxon>Cellvibrionales</taxon>
        <taxon>Cellvibrionaceae</taxon>
        <taxon>Marinibactrum</taxon>
    </lineage>
</organism>